<evidence type="ECO:0000313" key="1">
    <source>
        <dbReference type="EMBL" id="MFC7297906.1"/>
    </source>
</evidence>
<gene>
    <name evidence="1" type="ORF">ACFQO0_05620</name>
</gene>
<accession>A0ABW2J3L1</accession>
<evidence type="ECO:0008006" key="3">
    <source>
        <dbReference type="Google" id="ProtNLM"/>
    </source>
</evidence>
<dbReference type="EMBL" id="JBHTCC010000001">
    <property type="protein sequence ID" value="MFC7297906.1"/>
    <property type="molecule type" value="Genomic_DNA"/>
</dbReference>
<proteinExistence type="predicted"/>
<protein>
    <recommendedName>
        <fullName evidence="3">TniQ protein</fullName>
    </recommendedName>
</protein>
<sequence length="411" mass="46764">MNRFISGECADLGAATNGTLLLRLGLGLKARVCPACVKEGLPQPQIFNSYVPTSCPLHCIMPLDFCPKCRREFSYLRALIDSCDCGFVISTADGLARPSWLSKFYEVFAPWHSSQLVLKNYEEVTVQDYSAVQIVRRLWDKKTSLRSAKRLTIQDHAWMREFMTHWQKYLFQKTDIYCKPSRSDVHFFKMMSQHSEPLRLAIDELKKKLTVRRKYGQSGYLVSELRSVAGLDAEALKTYLSSIHPQHITEKAVNGRVLNRHIDANALGVLQQYLEGTLHLMDAAEHMCCPSLLLLALTRIEVIPCERLAVKPRSPRFHKAILDEWMGVIRNNALTVKLQPRNVRALSVIAAHRTDGVLRPPWIKLMRSIQARNVVLYALDSKAGLSGIFVCKSDLKEFGFRTSDFAGLKRR</sequence>
<keyword evidence="2" id="KW-1185">Reference proteome</keyword>
<dbReference type="Proteomes" id="UP001596379">
    <property type="component" value="Unassembled WGS sequence"/>
</dbReference>
<name>A0ABW2J3L1_9BURK</name>
<reference evidence="2" key="1">
    <citation type="journal article" date="2019" name="Int. J. Syst. Evol. Microbiol.">
        <title>The Global Catalogue of Microorganisms (GCM) 10K type strain sequencing project: providing services to taxonomists for standard genome sequencing and annotation.</title>
        <authorList>
            <consortium name="The Broad Institute Genomics Platform"/>
            <consortium name="The Broad Institute Genome Sequencing Center for Infectious Disease"/>
            <person name="Wu L."/>
            <person name="Ma J."/>
        </authorList>
    </citation>
    <scope>NUCLEOTIDE SEQUENCE [LARGE SCALE GENOMIC DNA]</scope>
    <source>
        <strain evidence="2">CCUG 36956</strain>
    </source>
</reference>
<organism evidence="1 2">
    <name type="scientific">Herminiimonas aquatilis</name>
    <dbReference type="NCBI Taxonomy" id="345342"/>
    <lineage>
        <taxon>Bacteria</taxon>
        <taxon>Pseudomonadati</taxon>
        <taxon>Pseudomonadota</taxon>
        <taxon>Betaproteobacteria</taxon>
        <taxon>Burkholderiales</taxon>
        <taxon>Oxalobacteraceae</taxon>
        <taxon>Herminiimonas</taxon>
    </lineage>
</organism>
<evidence type="ECO:0000313" key="2">
    <source>
        <dbReference type="Proteomes" id="UP001596379"/>
    </source>
</evidence>
<comment type="caution">
    <text evidence="1">The sequence shown here is derived from an EMBL/GenBank/DDBJ whole genome shotgun (WGS) entry which is preliminary data.</text>
</comment>